<dbReference type="EMBL" id="ML977027">
    <property type="protein sequence ID" value="KAF1950301.1"/>
    <property type="molecule type" value="Genomic_DNA"/>
</dbReference>
<evidence type="ECO:0000256" key="15">
    <source>
        <dbReference type="RuleBase" id="RU368122"/>
    </source>
</evidence>
<dbReference type="Proteomes" id="UP000800035">
    <property type="component" value="Unassembled WGS sequence"/>
</dbReference>
<name>A0A6A5TCH5_9PLEO</name>
<feature type="domain" description="CBM1" evidence="17">
    <location>
        <begin position="318"/>
        <end position="353"/>
    </location>
</feature>
<dbReference type="GO" id="GO:0030245">
    <property type="term" value="P:cellulose catabolic process"/>
    <property type="evidence" value="ECO:0007669"/>
    <property type="project" value="UniProtKB-UniRule"/>
</dbReference>
<comment type="function">
    <text evidence="15">Lytic polysaccharide monooxygenase (LMPO) that depolymerizes crystalline and amorphous polysaccharides via the oxidation of scissile alpha- or beta-(1-4)-glycosidic bonds, yielding C1 and/or C4 oxidation products. Catalysis by LPMOs requires the reduction of the active-site copper from Cu(II) to Cu(I) by a reducing agent and H(2)O(2) or O(2) as a cosubstrate.</text>
</comment>
<keyword evidence="6 15" id="KW-0136">Cellulose degradation</keyword>
<dbReference type="PROSITE" id="PS00562">
    <property type="entry name" value="CBM1_1"/>
    <property type="match status" value="1"/>
</dbReference>
<evidence type="ECO:0000256" key="8">
    <source>
        <dbReference type="ARBA" id="ARBA00023008"/>
    </source>
</evidence>
<feature type="region of interest" description="Disordered" evidence="16">
    <location>
        <begin position="225"/>
        <end position="314"/>
    </location>
</feature>
<keyword evidence="10 15" id="KW-1015">Disulfide bond</keyword>
<evidence type="ECO:0000256" key="13">
    <source>
        <dbReference type="ARBA" id="ARBA00044502"/>
    </source>
</evidence>
<evidence type="ECO:0000256" key="16">
    <source>
        <dbReference type="SAM" id="MobiDB-lite"/>
    </source>
</evidence>
<keyword evidence="12 15" id="KW-0624">Polysaccharide degradation</keyword>
<gene>
    <name evidence="18" type="ORF">CC80DRAFT_427201</name>
</gene>
<evidence type="ECO:0000256" key="10">
    <source>
        <dbReference type="ARBA" id="ARBA00023157"/>
    </source>
</evidence>
<dbReference type="SMART" id="SM00236">
    <property type="entry name" value="fCBD"/>
    <property type="match status" value="1"/>
</dbReference>
<comment type="subcellular location">
    <subcellularLocation>
        <location evidence="2 15">Secreted</location>
    </subcellularLocation>
</comment>
<evidence type="ECO:0000313" key="18">
    <source>
        <dbReference type="EMBL" id="KAF1950301.1"/>
    </source>
</evidence>
<sequence length="353" mass="35748">MAAAKLAVAHSTFQSFVVDGKDQGANFAVQKPSNSNNPILDVTSTAMICNGGVKTADQVSVAAGSKVTMQWHHNQGPPTGNDPDEPIAPSHKGPVMVYIAPAESEGKGAVWQKIYEDGFSGGKWGVDNFIANKGQITITLPNLKAGDYWIRPEMIGLHEATSVGKAQFYNGCGQIKVTGSGSLALPASGTDMTKAYSATDPGVKFDVYNSFTSYPIPGPAVWTGAGASDTAPAEPATPSAPASSAAPKPSATQPAAPVAPQPTASKPSATQPAAPVAPQPTASKPSATQPAAPVAPQPTASKPTTLVTSKAPASTGGAGIALYGRCGGQGHTGSTTCAQGTCKVQNPYYSQCV</sequence>
<keyword evidence="19" id="KW-1185">Reference proteome</keyword>
<evidence type="ECO:0000256" key="2">
    <source>
        <dbReference type="ARBA" id="ARBA00004613"/>
    </source>
</evidence>
<dbReference type="Pfam" id="PF00734">
    <property type="entry name" value="CBM_1"/>
    <property type="match status" value="1"/>
</dbReference>
<dbReference type="InterPro" id="IPR000254">
    <property type="entry name" value="CBD"/>
</dbReference>
<accession>A0A6A5TCH5</accession>
<evidence type="ECO:0000256" key="12">
    <source>
        <dbReference type="ARBA" id="ARBA00023326"/>
    </source>
</evidence>
<feature type="compositionally biased region" description="Polar residues" evidence="16">
    <location>
        <begin position="302"/>
        <end position="312"/>
    </location>
</feature>
<evidence type="ECO:0000256" key="6">
    <source>
        <dbReference type="ARBA" id="ARBA00023001"/>
    </source>
</evidence>
<dbReference type="PROSITE" id="PS51164">
    <property type="entry name" value="CBM1_2"/>
    <property type="match status" value="1"/>
</dbReference>
<comment type="domain">
    <text evidence="15">Has a modular structure: an endo-beta-1,4-glucanase catalytic module at the N-terminus, a linker rich in serines and threonines, and a C-terminal carbohydrate-binding module (CBM).</text>
</comment>
<dbReference type="Pfam" id="PF03443">
    <property type="entry name" value="AA9"/>
    <property type="match status" value="1"/>
</dbReference>
<evidence type="ECO:0000259" key="17">
    <source>
        <dbReference type="PROSITE" id="PS51164"/>
    </source>
</evidence>
<evidence type="ECO:0000256" key="11">
    <source>
        <dbReference type="ARBA" id="ARBA00023277"/>
    </source>
</evidence>
<reference evidence="18" key="1">
    <citation type="journal article" date="2020" name="Stud. Mycol.">
        <title>101 Dothideomycetes genomes: a test case for predicting lifestyles and emergence of pathogens.</title>
        <authorList>
            <person name="Haridas S."/>
            <person name="Albert R."/>
            <person name="Binder M."/>
            <person name="Bloem J."/>
            <person name="Labutti K."/>
            <person name="Salamov A."/>
            <person name="Andreopoulos B."/>
            <person name="Baker S."/>
            <person name="Barry K."/>
            <person name="Bills G."/>
            <person name="Bluhm B."/>
            <person name="Cannon C."/>
            <person name="Castanera R."/>
            <person name="Culley D."/>
            <person name="Daum C."/>
            <person name="Ezra D."/>
            <person name="Gonzalez J."/>
            <person name="Henrissat B."/>
            <person name="Kuo A."/>
            <person name="Liang C."/>
            <person name="Lipzen A."/>
            <person name="Lutzoni F."/>
            <person name="Magnuson J."/>
            <person name="Mondo S."/>
            <person name="Nolan M."/>
            <person name="Ohm R."/>
            <person name="Pangilinan J."/>
            <person name="Park H.-J."/>
            <person name="Ramirez L."/>
            <person name="Alfaro M."/>
            <person name="Sun H."/>
            <person name="Tritt A."/>
            <person name="Yoshinaga Y."/>
            <person name="Zwiers L.-H."/>
            <person name="Turgeon B."/>
            <person name="Goodwin S."/>
            <person name="Spatafora J."/>
            <person name="Crous P."/>
            <person name="Grigoriev I."/>
        </authorList>
    </citation>
    <scope>NUCLEOTIDE SEQUENCE</scope>
    <source>
        <strain evidence="18">CBS 675.92</strain>
    </source>
</reference>
<dbReference type="OrthoDB" id="5558646at2759"/>
<protein>
    <recommendedName>
        <fullName evidence="15">AA9 family lytic polysaccharide monooxygenase</fullName>
        <ecNumber evidence="15">1.14.99.56</ecNumber>
    </recommendedName>
    <alternativeName>
        <fullName evidence="15">Endo-beta-1,4-glucanase</fullName>
    </alternativeName>
    <alternativeName>
        <fullName evidence="15">Glycosyl hydrolase 61 family protein</fullName>
    </alternativeName>
</protein>
<dbReference type="Gene3D" id="2.70.50.70">
    <property type="match status" value="1"/>
</dbReference>
<keyword evidence="7" id="KW-0560">Oxidoreductase</keyword>
<dbReference type="PANTHER" id="PTHR33353">
    <property type="entry name" value="PUTATIVE (AFU_ORTHOLOGUE AFUA_1G12560)-RELATED"/>
    <property type="match status" value="1"/>
</dbReference>
<evidence type="ECO:0000256" key="14">
    <source>
        <dbReference type="ARBA" id="ARBA00045077"/>
    </source>
</evidence>
<evidence type="ECO:0000256" key="7">
    <source>
        <dbReference type="ARBA" id="ARBA00023002"/>
    </source>
</evidence>
<dbReference type="SUPFAM" id="SSF57180">
    <property type="entry name" value="Cellulose-binding domain"/>
    <property type="match status" value="1"/>
</dbReference>
<dbReference type="AlphaFoldDB" id="A0A6A5TCH5"/>
<keyword evidence="9" id="KW-0503">Monooxygenase</keyword>
<dbReference type="GO" id="GO:0004497">
    <property type="term" value="F:monooxygenase activity"/>
    <property type="evidence" value="ECO:0007669"/>
    <property type="project" value="UniProtKB-KW"/>
</dbReference>
<comment type="cofactor">
    <cofactor evidence="1">
        <name>Cu(2+)</name>
        <dbReference type="ChEBI" id="CHEBI:29036"/>
    </cofactor>
</comment>
<evidence type="ECO:0000256" key="9">
    <source>
        <dbReference type="ARBA" id="ARBA00023033"/>
    </source>
</evidence>
<dbReference type="CDD" id="cd21175">
    <property type="entry name" value="LPMO_AA9"/>
    <property type="match status" value="1"/>
</dbReference>
<keyword evidence="8" id="KW-0186">Copper</keyword>
<proteinExistence type="inferred from homology"/>
<keyword evidence="3 15" id="KW-0964">Secreted</keyword>
<dbReference type="InterPro" id="IPR049892">
    <property type="entry name" value="AA9"/>
</dbReference>
<dbReference type="GO" id="GO:0030248">
    <property type="term" value="F:cellulose binding"/>
    <property type="evidence" value="ECO:0007669"/>
    <property type="project" value="UniProtKB-UniRule"/>
</dbReference>
<dbReference type="GO" id="GO:0005576">
    <property type="term" value="C:extracellular region"/>
    <property type="evidence" value="ECO:0007669"/>
    <property type="project" value="UniProtKB-SubCell"/>
</dbReference>
<dbReference type="GO" id="GO:0046872">
    <property type="term" value="F:metal ion binding"/>
    <property type="evidence" value="ECO:0007669"/>
    <property type="project" value="UniProtKB-KW"/>
</dbReference>
<keyword evidence="11 15" id="KW-0119">Carbohydrate metabolism</keyword>
<feature type="compositionally biased region" description="Low complexity" evidence="16">
    <location>
        <begin position="227"/>
        <end position="301"/>
    </location>
</feature>
<dbReference type="InterPro" id="IPR005103">
    <property type="entry name" value="AA9_LPMO"/>
</dbReference>
<evidence type="ECO:0000256" key="5">
    <source>
        <dbReference type="ARBA" id="ARBA00022729"/>
    </source>
</evidence>
<dbReference type="InterPro" id="IPR035971">
    <property type="entry name" value="CBD_sf"/>
</dbReference>
<dbReference type="GO" id="GO:0008810">
    <property type="term" value="F:cellulase activity"/>
    <property type="evidence" value="ECO:0007669"/>
    <property type="project" value="UniProtKB-UniRule"/>
</dbReference>
<comment type="catalytic activity">
    <reaction evidence="14 15">
        <text>[(1-&gt;4)-beta-D-glucosyl]n+m + reduced acceptor + O2 = 4-dehydro-beta-D-glucosyl-[(1-&gt;4)-beta-D-glucosyl]n-1 + [(1-&gt;4)-beta-D-glucosyl]m + acceptor + H2O.</text>
        <dbReference type="EC" id="1.14.99.56"/>
    </reaction>
</comment>
<evidence type="ECO:0000256" key="1">
    <source>
        <dbReference type="ARBA" id="ARBA00001973"/>
    </source>
</evidence>
<dbReference type="EC" id="1.14.99.56" evidence="15"/>
<evidence type="ECO:0000256" key="3">
    <source>
        <dbReference type="ARBA" id="ARBA00022525"/>
    </source>
</evidence>
<comment type="similarity">
    <text evidence="13">Belongs to the polysaccharide monooxygenase AA9 family.</text>
</comment>
<organism evidence="18 19">
    <name type="scientific">Byssothecium circinans</name>
    <dbReference type="NCBI Taxonomy" id="147558"/>
    <lineage>
        <taxon>Eukaryota</taxon>
        <taxon>Fungi</taxon>
        <taxon>Dikarya</taxon>
        <taxon>Ascomycota</taxon>
        <taxon>Pezizomycotina</taxon>
        <taxon>Dothideomycetes</taxon>
        <taxon>Pleosporomycetidae</taxon>
        <taxon>Pleosporales</taxon>
        <taxon>Massarineae</taxon>
        <taxon>Massarinaceae</taxon>
        <taxon>Byssothecium</taxon>
    </lineage>
</organism>
<dbReference type="PANTHER" id="PTHR33353:SF17">
    <property type="entry name" value="ENDO-BETA-1,4-GLUCANASE D"/>
    <property type="match status" value="1"/>
</dbReference>
<evidence type="ECO:0000313" key="19">
    <source>
        <dbReference type="Proteomes" id="UP000800035"/>
    </source>
</evidence>
<keyword evidence="4" id="KW-0479">Metal-binding</keyword>
<keyword evidence="5" id="KW-0732">Signal</keyword>
<evidence type="ECO:0000256" key="4">
    <source>
        <dbReference type="ARBA" id="ARBA00022723"/>
    </source>
</evidence>